<dbReference type="EMBL" id="MCHY01000008">
    <property type="protein sequence ID" value="RKD24595.1"/>
    <property type="molecule type" value="Genomic_DNA"/>
</dbReference>
<keyword evidence="2" id="KW-1185">Reference proteome</keyword>
<sequence>MLRKGFCRPLNDQCSRATVFQTIPFSANSFTCGAKNHTVWYTFISEYTGTLAVSTAHTDYATKVCIYTGACHALTNVSCGKSDETPVFFEAVAGETYTVSVAGYGRNACGMLYLAVFPVIDSGVL</sequence>
<organism evidence="1 2">
    <name type="scientific">Ammoniphilus oxalaticus</name>
    <dbReference type="NCBI Taxonomy" id="66863"/>
    <lineage>
        <taxon>Bacteria</taxon>
        <taxon>Bacillati</taxon>
        <taxon>Bacillota</taxon>
        <taxon>Bacilli</taxon>
        <taxon>Bacillales</taxon>
        <taxon>Paenibacillaceae</taxon>
        <taxon>Aneurinibacillus group</taxon>
        <taxon>Ammoniphilus</taxon>
    </lineage>
</organism>
<evidence type="ECO:0000313" key="2">
    <source>
        <dbReference type="Proteomes" id="UP000284219"/>
    </source>
</evidence>
<gene>
    <name evidence="1" type="ORF">BEP19_09465</name>
</gene>
<dbReference type="AlphaFoldDB" id="A0A419SKT3"/>
<evidence type="ECO:0000313" key="1">
    <source>
        <dbReference type="EMBL" id="RKD24595.1"/>
    </source>
</evidence>
<protein>
    <submittedName>
        <fullName evidence="1">Uncharacterized protein</fullName>
    </submittedName>
</protein>
<dbReference type="RefSeq" id="WP_120189889.1">
    <property type="nucleotide sequence ID" value="NZ_MCHY01000008.1"/>
</dbReference>
<proteinExistence type="predicted"/>
<name>A0A419SKT3_9BACL</name>
<dbReference type="Proteomes" id="UP000284219">
    <property type="component" value="Unassembled WGS sequence"/>
</dbReference>
<accession>A0A419SKT3</accession>
<reference evidence="1 2" key="1">
    <citation type="submission" date="2016-08" db="EMBL/GenBank/DDBJ databases">
        <title>Novel Firmicute Genomes.</title>
        <authorList>
            <person name="Poppleton D.I."/>
            <person name="Gribaldo S."/>
        </authorList>
    </citation>
    <scope>NUCLEOTIDE SEQUENCE [LARGE SCALE GENOMIC DNA]</scope>
    <source>
        <strain evidence="1 2">RAOx-1</strain>
    </source>
</reference>
<dbReference type="OrthoDB" id="869215at2"/>
<comment type="caution">
    <text evidence="1">The sequence shown here is derived from an EMBL/GenBank/DDBJ whole genome shotgun (WGS) entry which is preliminary data.</text>
</comment>